<protein>
    <recommendedName>
        <fullName evidence="3">F-box domain-containing protein</fullName>
    </recommendedName>
</protein>
<dbReference type="SUPFAM" id="SSF81383">
    <property type="entry name" value="F-box domain"/>
    <property type="match status" value="1"/>
</dbReference>
<dbReference type="InterPro" id="IPR036047">
    <property type="entry name" value="F-box-like_dom_sf"/>
</dbReference>
<dbReference type="EMBL" id="KQ965771">
    <property type="protein sequence ID" value="KXS14156.1"/>
    <property type="molecule type" value="Genomic_DNA"/>
</dbReference>
<evidence type="ECO:0000313" key="2">
    <source>
        <dbReference type="Proteomes" id="UP000070544"/>
    </source>
</evidence>
<keyword evidence="2" id="KW-1185">Reference proteome</keyword>
<name>A0A139ABI1_GONPJ</name>
<reference evidence="1 2" key="1">
    <citation type="journal article" date="2015" name="Genome Biol. Evol.">
        <title>Phylogenomic analyses indicate that early fungi evolved digesting cell walls of algal ancestors of land plants.</title>
        <authorList>
            <person name="Chang Y."/>
            <person name="Wang S."/>
            <person name="Sekimoto S."/>
            <person name="Aerts A.L."/>
            <person name="Choi C."/>
            <person name="Clum A."/>
            <person name="LaButti K.M."/>
            <person name="Lindquist E.A."/>
            <person name="Yee Ngan C."/>
            <person name="Ohm R.A."/>
            <person name="Salamov A.A."/>
            <person name="Grigoriev I.V."/>
            <person name="Spatafora J.W."/>
            <person name="Berbee M.L."/>
        </authorList>
    </citation>
    <scope>NUCLEOTIDE SEQUENCE [LARGE SCALE GENOMIC DNA]</scope>
    <source>
        <strain evidence="1 2">JEL478</strain>
    </source>
</reference>
<organism evidence="1 2">
    <name type="scientific">Gonapodya prolifera (strain JEL478)</name>
    <name type="common">Monoblepharis prolifera</name>
    <dbReference type="NCBI Taxonomy" id="1344416"/>
    <lineage>
        <taxon>Eukaryota</taxon>
        <taxon>Fungi</taxon>
        <taxon>Fungi incertae sedis</taxon>
        <taxon>Chytridiomycota</taxon>
        <taxon>Chytridiomycota incertae sedis</taxon>
        <taxon>Monoblepharidomycetes</taxon>
        <taxon>Monoblepharidales</taxon>
        <taxon>Gonapodyaceae</taxon>
        <taxon>Gonapodya</taxon>
    </lineage>
</organism>
<dbReference type="Proteomes" id="UP000070544">
    <property type="component" value="Unassembled WGS sequence"/>
</dbReference>
<evidence type="ECO:0000313" key="1">
    <source>
        <dbReference type="EMBL" id="KXS14156.1"/>
    </source>
</evidence>
<accession>A0A139ABI1</accession>
<proteinExistence type="predicted"/>
<dbReference type="AlphaFoldDB" id="A0A139ABI1"/>
<sequence>MASSSLRVYKSRRTLRDRSLANAADLLTPTRSSLLESLPIEVLHHIFQLLPPKPSTQCFYACRAT</sequence>
<gene>
    <name evidence="1" type="ORF">M427DRAFT_57921</name>
</gene>
<evidence type="ECO:0008006" key="3">
    <source>
        <dbReference type="Google" id="ProtNLM"/>
    </source>
</evidence>